<dbReference type="InterPro" id="IPR017871">
    <property type="entry name" value="ABC_transporter-like_CS"/>
</dbReference>
<dbReference type="SUPFAM" id="SSF52540">
    <property type="entry name" value="P-loop containing nucleoside triphosphate hydrolases"/>
    <property type="match status" value="1"/>
</dbReference>
<evidence type="ECO:0000313" key="6">
    <source>
        <dbReference type="EMBL" id="PRX49528.1"/>
    </source>
</evidence>
<proteinExistence type="predicted"/>
<evidence type="ECO:0000256" key="1">
    <source>
        <dbReference type="ARBA" id="ARBA00022448"/>
    </source>
</evidence>
<reference evidence="6 7" key="1">
    <citation type="submission" date="2018-03" db="EMBL/GenBank/DDBJ databases">
        <title>Genomic Encyclopedia of Type Strains, Phase III (KMG-III): the genomes of soil and plant-associated and newly described type strains.</title>
        <authorList>
            <person name="Whitman W."/>
        </authorList>
    </citation>
    <scope>NUCLEOTIDE SEQUENCE [LARGE SCALE GENOMIC DNA]</scope>
    <source>
        <strain evidence="6 7">CGMCC 4.7125</strain>
    </source>
</reference>
<dbReference type="EMBL" id="PVNH01000003">
    <property type="protein sequence ID" value="PRX49528.1"/>
    <property type="molecule type" value="Genomic_DNA"/>
</dbReference>
<keyword evidence="1" id="KW-0813">Transport</keyword>
<dbReference type="PROSITE" id="PS50893">
    <property type="entry name" value="ABC_TRANSPORTER_2"/>
    <property type="match status" value="1"/>
</dbReference>
<dbReference type="SMART" id="SM00382">
    <property type="entry name" value="AAA"/>
    <property type="match status" value="1"/>
</dbReference>
<protein>
    <submittedName>
        <fullName evidence="6">Iron complex transport system ATP-binding protein</fullName>
    </submittedName>
</protein>
<dbReference type="Gene3D" id="3.40.50.300">
    <property type="entry name" value="P-loop containing nucleotide triphosphate hydrolases"/>
    <property type="match status" value="1"/>
</dbReference>
<keyword evidence="4" id="KW-1278">Translocase</keyword>
<organism evidence="6 7">
    <name type="scientific">Prauserella shujinwangii</name>
    <dbReference type="NCBI Taxonomy" id="1453103"/>
    <lineage>
        <taxon>Bacteria</taxon>
        <taxon>Bacillati</taxon>
        <taxon>Actinomycetota</taxon>
        <taxon>Actinomycetes</taxon>
        <taxon>Pseudonocardiales</taxon>
        <taxon>Pseudonocardiaceae</taxon>
        <taxon>Prauserella</taxon>
    </lineage>
</organism>
<dbReference type="PROSITE" id="PS00211">
    <property type="entry name" value="ABC_TRANSPORTER_1"/>
    <property type="match status" value="1"/>
</dbReference>
<dbReference type="PANTHER" id="PTHR42794">
    <property type="entry name" value="HEMIN IMPORT ATP-BINDING PROTEIN HMUV"/>
    <property type="match status" value="1"/>
</dbReference>
<evidence type="ECO:0000256" key="3">
    <source>
        <dbReference type="ARBA" id="ARBA00022840"/>
    </source>
</evidence>
<name>A0A2T0LZI3_9PSEU</name>
<feature type="domain" description="ABC transporter" evidence="5">
    <location>
        <begin position="5"/>
        <end position="240"/>
    </location>
</feature>
<dbReference type="Proteomes" id="UP000238362">
    <property type="component" value="Unassembled WGS sequence"/>
</dbReference>
<dbReference type="OrthoDB" id="4131at2"/>
<evidence type="ECO:0000256" key="2">
    <source>
        <dbReference type="ARBA" id="ARBA00022741"/>
    </source>
</evidence>
<dbReference type="InterPro" id="IPR003593">
    <property type="entry name" value="AAA+_ATPase"/>
</dbReference>
<dbReference type="GO" id="GO:0016887">
    <property type="term" value="F:ATP hydrolysis activity"/>
    <property type="evidence" value="ECO:0007669"/>
    <property type="project" value="InterPro"/>
</dbReference>
<gene>
    <name evidence="6" type="ORF">B0I33_103565</name>
</gene>
<dbReference type="InterPro" id="IPR027417">
    <property type="entry name" value="P-loop_NTPase"/>
</dbReference>
<dbReference type="AlphaFoldDB" id="A0A2T0LZI3"/>
<dbReference type="GO" id="GO:0005524">
    <property type="term" value="F:ATP binding"/>
    <property type="evidence" value="ECO:0007669"/>
    <property type="project" value="UniProtKB-KW"/>
</dbReference>
<evidence type="ECO:0000313" key="7">
    <source>
        <dbReference type="Proteomes" id="UP000238362"/>
    </source>
</evidence>
<dbReference type="Pfam" id="PF00005">
    <property type="entry name" value="ABC_tran"/>
    <property type="match status" value="1"/>
</dbReference>
<keyword evidence="3 6" id="KW-0067">ATP-binding</keyword>
<sequence length="259" mass="27477">MTAALRLDRVAAGYRGAEVVRGVSAAVAEGGWLAIVGPNGAGKSTLLKAIAGLVAFSGDIEVHGRSVTALSRRQRAHEIGYAPQNPLLPDGLTVTDYVLLGRTPHLGALARESATDRSIVEESLARVDLGGLAARRMRTLSGGEQQRAVLARVLAQRTRLLLLDEPTTGLDIGHAQALLELLDRLRREDGTTVVTTLHDLTFAAQYAGDLLLVDGGEVVAAGAPEEVLTAERLRRHYAADAEVLRTADGRPVVTPVRPR</sequence>
<accession>A0A2T0LZI3</accession>
<evidence type="ECO:0000259" key="5">
    <source>
        <dbReference type="PROSITE" id="PS50893"/>
    </source>
</evidence>
<dbReference type="FunFam" id="3.40.50.300:FF:000134">
    <property type="entry name" value="Iron-enterobactin ABC transporter ATP-binding protein"/>
    <property type="match status" value="1"/>
</dbReference>
<dbReference type="RefSeq" id="WP_106178169.1">
    <property type="nucleotide sequence ID" value="NZ_PVNH01000003.1"/>
</dbReference>
<dbReference type="InterPro" id="IPR003439">
    <property type="entry name" value="ABC_transporter-like_ATP-bd"/>
</dbReference>
<keyword evidence="2" id="KW-0547">Nucleotide-binding</keyword>
<evidence type="ECO:0000256" key="4">
    <source>
        <dbReference type="ARBA" id="ARBA00022967"/>
    </source>
</evidence>
<dbReference type="PANTHER" id="PTHR42794:SF1">
    <property type="entry name" value="HEMIN IMPORT ATP-BINDING PROTEIN HMUV"/>
    <property type="match status" value="1"/>
</dbReference>
<keyword evidence="7" id="KW-1185">Reference proteome</keyword>
<comment type="caution">
    <text evidence="6">The sequence shown here is derived from an EMBL/GenBank/DDBJ whole genome shotgun (WGS) entry which is preliminary data.</text>
</comment>